<reference evidence="1" key="1">
    <citation type="submission" date="2023-11" db="EMBL/GenBank/DDBJ databases">
        <authorList>
            <person name="Poullet M."/>
        </authorList>
    </citation>
    <scope>NUCLEOTIDE SEQUENCE</scope>
    <source>
        <strain evidence="1">E1834</strain>
    </source>
</reference>
<proteinExistence type="predicted"/>
<organism evidence="1 2">
    <name type="scientific">Meloidogyne enterolobii</name>
    <name type="common">Root-knot nematode worm</name>
    <name type="synonym">Meloidogyne mayaguensis</name>
    <dbReference type="NCBI Taxonomy" id="390850"/>
    <lineage>
        <taxon>Eukaryota</taxon>
        <taxon>Metazoa</taxon>
        <taxon>Ecdysozoa</taxon>
        <taxon>Nematoda</taxon>
        <taxon>Chromadorea</taxon>
        <taxon>Rhabditida</taxon>
        <taxon>Tylenchina</taxon>
        <taxon>Tylenchomorpha</taxon>
        <taxon>Tylenchoidea</taxon>
        <taxon>Meloidogynidae</taxon>
        <taxon>Meloidogyninae</taxon>
        <taxon>Meloidogyne</taxon>
    </lineage>
</organism>
<dbReference type="EMBL" id="CAVMJV010000122">
    <property type="protein sequence ID" value="CAK5106623.1"/>
    <property type="molecule type" value="Genomic_DNA"/>
</dbReference>
<dbReference type="Proteomes" id="UP001497535">
    <property type="component" value="Unassembled WGS sequence"/>
</dbReference>
<comment type="caution">
    <text evidence="1">The sequence shown here is derived from an EMBL/GenBank/DDBJ whole genome shotgun (WGS) entry which is preliminary data.</text>
</comment>
<protein>
    <submittedName>
        <fullName evidence="1">Uncharacterized protein</fullName>
    </submittedName>
</protein>
<evidence type="ECO:0000313" key="2">
    <source>
        <dbReference type="Proteomes" id="UP001497535"/>
    </source>
</evidence>
<keyword evidence="2" id="KW-1185">Reference proteome</keyword>
<accession>A0ACB1AV48</accession>
<gene>
    <name evidence="1" type="ORF">MENTE1834_LOCUS43510</name>
</gene>
<sequence>MPMAGINRELLSRTSNFSFTIFSVLKGEKNFLFYLLVYGRWYKNIWSCKHPKMRWVKCCGRSTTGGGCG</sequence>
<evidence type="ECO:0000313" key="1">
    <source>
        <dbReference type="EMBL" id="CAK5106623.1"/>
    </source>
</evidence>
<name>A0ACB1AV48_MELEN</name>